<dbReference type="SMART" id="SM00191">
    <property type="entry name" value="Int_alpha"/>
    <property type="match status" value="10"/>
</dbReference>
<protein>
    <submittedName>
        <fullName evidence="5">VCBS repeat-containing protein</fullName>
    </submittedName>
</protein>
<feature type="signal peptide" evidence="4">
    <location>
        <begin position="1"/>
        <end position="35"/>
    </location>
</feature>
<evidence type="ECO:0000313" key="6">
    <source>
        <dbReference type="Proteomes" id="UP000320184"/>
    </source>
</evidence>
<name>A0A538SBZ6_UNCEI</name>
<feature type="chain" id="PRO_5021797611" evidence="4">
    <location>
        <begin position="36"/>
        <end position="851"/>
    </location>
</feature>
<keyword evidence="2" id="KW-0677">Repeat</keyword>
<evidence type="ECO:0000256" key="4">
    <source>
        <dbReference type="SAM" id="SignalP"/>
    </source>
</evidence>
<dbReference type="PANTHER" id="PTHR46580">
    <property type="entry name" value="SENSOR KINASE-RELATED"/>
    <property type="match status" value="1"/>
</dbReference>
<comment type="caution">
    <text evidence="5">The sequence shown here is derived from an EMBL/GenBank/DDBJ whole genome shotgun (WGS) entry which is preliminary data.</text>
</comment>
<gene>
    <name evidence="5" type="ORF">E6K73_10950</name>
</gene>
<dbReference type="InterPro" id="IPR013517">
    <property type="entry name" value="FG-GAP"/>
</dbReference>
<dbReference type="CDD" id="cd00161">
    <property type="entry name" value="beta-trefoil_Ricin-like"/>
    <property type="match status" value="1"/>
</dbReference>
<evidence type="ECO:0000313" key="5">
    <source>
        <dbReference type="EMBL" id="TMQ48901.1"/>
    </source>
</evidence>
<evidence type="ECO:0000256" key="3">
    <source>
        <dbReference type="ARBA" id="ARBA00023180"/>
    </source>
</evidence>
<dbReference type="Pfam" id="PF13517">
    <property type="entry name" value="FG-GAP_3"/>
    <property type="match status" value="6"/>
</dbReference>
<dbReference type="SUPFAM" id="SSF69318">
    <property type="entry name" value="Integrin alpha N-terminal domain"/>
    <property type="match status" value="3"/>
</dbReference>
<dbReference type="InterPro" id="IPR013519">
    <property type="entry name" value="Int_alpha_beta-p"/>
</dbReference>
<organism evidence="5 6">
    <name type="scientific">Eiseniibacteriota bacterium</name>
    <dbReference type="NCBI Taxonomy" id="2212470"/>
    <lineage>
        <taxon>Bacteria</taxon>
        <taxon>Candidatus Eiseniibacteriota</taxon>
    </lineage>
</organism>
<dbReference type="InterPro" id="IPR028994">
    <property type="entry name" value="Integrin_alpha_N"/>
</dbReference>
<evidence type="ECO:0000256" key="1">
    <source>
        <dbReference type="ARBA" id="ARBA00022729"/>
    </source>
</evidence>
<evidence type="ECO:0000256" key="2">
    <source>
        <dbReference type="ARBA" id="ARBA00022737"/>
    </source>
</evidence>
<dbReference type="EMBL" id="VBOT01000131">
    <property type="protein sequence ID" value="TMQ48901.1"/>
    <property type="molecule type" value="Genomic_DNA"/>
</dbReference>
<dbReference type="Gene3D" id="2.30.30.100">
    <property type="match status" value="8"/>
</dbReference>
<sequence>MTRGSISDRTPGKLRLRWLGVAGLILALQAPRASAECDSTSFDGSRSYPALGGSQAGAAAVAAGDFNRDGRPDLAVATPETDGVSVFMNQGDGTLGPPVRHATGRHPNYVAVADFNGDGAPDLITANGGDNSVSVLLGNGDGTFQAARDSPAGLIPSALAVGDFNRNGNLDVAVAGGSAAVGPHQLWVLLGNGDGTFQIPISNTTTDYQYFVAVGDFNGDSNQDLVAGSGAQLWILLGNGDGTFKPAVSIASEGGSPYGNSIAAGDFNRDGRLDLAVANSAHEASNSVPGTVSVLLGSGDGTFLPPLTLQTGIYPYSVAAADFDGDGSLDLAVANTGDARVSIFLGNGDGTFQAATNYPVGANWAVSIAVADLDGDGRPDVAASSAFTDDVSVLLSAGGGRFHGVRTYGAGTRPYAIATGDFDRDGNPDLAIANSGSTVSLLPGSVSILLGRGDGSFSSPVNYPAGNLPTFIAAADLDRDSRLDLAVVNHGDGNIAIFPGNGDGTFRTGASYPVGSNPISIVVADFAGDGNADLAVGSLGAGNTNQVAVLPGNGDGTFRPAVTSSVPGTSITAVAGGDLNGDGKPDLAVADYGSGTVAIMVGSGAGTFQPAGSLGAAGPVSIGVGDLDRDGRADLAVGNYFTSKVSIFLGTGGGAFQAVGSYAVGNDPLGVAVSDLNGDSWSDLAVANVNDHYVSILKGRGDGTFEEALNYGTGKGPSAIAASDFDRDGKPDLAMTGYWFDEVSILLNDCTETPAAAPQGPAIGPEPALESIEPNPAGAGARVECSIPLRTSVDLGIFDLAGRRAATLLSGPQDPGRYLLGIRTGALAPGYYWCRLVAGRVTRTRSLIVLH</sequence>
<dbReference type="AlphaFoldDB" id="A0A538SBZ6"/>
<dbReference type="Proteomes" id="UP000320184">
    <property type="component" value="Unassembled WGS sequence"/>
</dbReference>
<reference evidence="5 6" key="1">
    <citation type="journal article" date="2019" name="Nat. Microbiol.">
        <title>Mediterranean grassland soil C-N compound turnover is dependent on rainfall and depth, and is mediated by genomically divergent microorganisms.</title>
        <authorList>
            <person name="Diamond S."/>
            <person name="Andeer P.F."/>
            <person name="Li Z."/>
            <person name="Crits-Christoph A."/>
            <person name="Burstein D."/>
            <person name="Anantharaman K."/>
            <person name="Lane K.R."/>
            <person name="Thomas B.C."/>
            <person name="Pan C."/>
            <person name="Northen T.R."/>
            <person name="Banfield J.F."/>
        </authorList>
    </citation>
    <scope>NUCLEOTIDE SEQUENCE [LARGE SCALE GENOMIC DNA]</scope>
    <source>
        <strain evidence="5">WS_3</strain>
    </source>
</reference>
<keyword evidence="3" id="KW-0325">Glycoprotein</keyword>
<keyword evidence="1 4" id="KW-0732">Signal</keyword>
<dbReference type="Gene3D" id="2.130.10.130">
    <property type="entry name" value="Integrin alpha, N-terminal"/>
    <property type="match status" value="1"/>
</dbReference>
<proteinExistence type="predicted"/>
<accession>A0A538SBZ6</accession>
<dbReference type="Pfam" id="PF01839">
    <property type="entry name" value="FG-GAP"/>
    <property type="match status" value="1"/>
</dbReference>